<evidence type="ECO:0000313" key="1">
    <source>
        <dbReference type="EMBL" id="VFB17209.1"/>
    </source>
</evidence>
<dbReference type="RefSeq" id="WP_131749799.1">
    <property type="nucleotide sequence ID" value="NZ_CAACYI010000001.1"/>
</dbReference>
<dbReference type="Pfam" id="PF05133">
    <property type="entry name" value="SPP1_portal"/>
    <property type="match status" value="1"/>
</dbReference>
<gene>
    <name evidence="1" type="ORF">NCTC13150_01795</name>
</gene>
<keyword evidence="2" id="KW-1185">Reference proteome</keyword>
<dbReference type="NCBIfam" id="TIGR01538">
    <property type="entry name" value="portal_SPP1"/>
    <property type="match status" value="1"/>
</dbReference>
<proteinExistence type="predicted"/>
<dbReference type="InterPro" id="IPR006428">
    <property type="entry name" value="Portal_SPP1-type"/>
</dbReference>
<dbReference type="Proteomes" id="UP000377798">
    <property type="component" value="Unassembled WGS sequence"/>
</dbReference>
<dbReference type="EMBL" id="CAACYI010000001">
    <property type="protein sequence ID" value="VFB17209.1"/>
    <property type="molecule type" value="Genomic_DNA"/>
</dbReference>
<dbReference type="AlphaFoldDB" id="A0A8H2M684"/>
<evidence type="ECO:0000313" key="2">
    <source>
        <dbReference type="Proteomes" id="UP000377798"/>
    </source>
</evidence>
<comment type="caution">
    <text evidence="1">The sequence shown here is derived from an EMBL/GenBank/DDBJ whole genome shotgun (WGS) entry which is preliminary data.</text>
</comment>
<dbReference type="InterPro" id="IPR021145">
    <property type="entry name" value="Portal_protein_SPP1_Gp6-like"/>
</dbReference>
<accession>A0A8H2M684</accession>
<protein>
    <submittedName>
        <fullName evidence="1">Phage portal protein, SPP1 family</fullName>
    </submittedName>
</protein>
<sequence length="468" mass="53465">MESNITEYLEPAKTVYLPEDAEITEDLIKDLIKIKEKDLDRYRVLQDYYQGKAKITDRQKDSHKANNKLALDYPSYIVDILLGMFVGKPVSYTVAEENKEVMAEVQDIFDLNDEQDENTEIAKMCGIKGRGYEIVYLDEEGQVCFNEVEPENMMMVYNNQIKPEPLFCLYIRDDVRVDNLTSDKKDKVVTLYTKESIKNYALKGGDLSLIDEESHAFGEIPVIEFLNNDEGIGDFERVLSLIDALNLAQSDTANDFQEFTDALLVLYGMPQTDSDDVNQMMVDRVLLLDKAGDKGQGAHWLIKDINDTALENYKNRLDADIHKFAKVPNMSDENFAGNVSGESMKYKLFATDQIISQKQRKFKTALQKRIKLILSILNIKGSSDFDYRDISIVFNDNKPYNELDNINTVKAALDAGLSKTYAYGKLRDIDDIQEELDRQSQEVDAYSEAFKKELDDDGQEVPEDTDVL</sequence>
<name>A0A8H2M684_9FIRM</name>
<reference evidence="1 2" key="1">
    <citation type="submission" date="2019-02" db="EMBL/GenBank/DDBJ databases">
        <authorList>
            <consortium name="Pathogen Informatics"/>
        </authorList>
    </citation>
    <scope>NUCLEOTIDE SEQUENCE [LARGE SCALE GENOMIC DNA]</scope>
    <source>
        <strain evidence="1 2">3012STDY7089603</strain>
    </source>
</reference>
<organism evidence="1 2">
    <name type="scientific">Urinicoccus massiliensis</name>
    <dbReference type="NCBI Taxonomy" id="1723382"/>
    <lineage>
        <taxon>Bacteria</taxon>
        <taxon>Bacillati</taxon>
        <taxon>Bacillota</taxon>
        <taxon>Tissierellia</taxon>
        <taxon>Tissierellales</taxon>
        <taxon>Peptoniphilaceae</taxon>
        <taxon>Urinicoccus</taxon>
    </lineage>
</organism>